<comment type="caution">
    <text evidence="2">The sequence shown here is derived from an EMBL/GenBank/DDBJ whole genome shotgun (WGS) entry which is preliminary data.</text>
</comment>
<evidence type="ECO:0000313" key="2">
    <source>
        <dbReference type="EMBL" id="KAL3091396.1"/>
    </source>
</evidence>
<dbReference type="EMBL" id="JBICBT010000942">
    <property type="protein sequence ID" value="KAL3091396.1"/>
    <property type="molecule type" value="Genomic_DNA"/>
</dbReference>
<feature type="region of interest" description="Disordered" evidence="1">
    <location>
        <begin position="24"/>
        <end position="43"/>
    </location>
</feature>
<sequence length="66" mass="7227">MHITVSALFSSEFMKNMLEASNLKGGQRTGNHEAGHAGGCGMNPSLHADSLYDDYRGSKNKERRTN</sequence>
<protein>
    <submittedName>
        <fullName evidence="2">Uncharacterized protein</fullName>
    </submittedName>
</protein>
<dbReference type="Proteomes" id="UP001620626">
    <property type="component" value="Unassembled WGS sequence"/>
</dbReference>
<gene>
    <name evidence="2" type="ORF">niasHT_025158</name>
</gene>
<accession>A0ABD2JLA6</accession>
<reference evidence="2 3" key="1">
    <citation type="submission" date="2024-10" db="EMBL/GenBank/DDBJ databases">
        <authorList>
            <person name="Kim D."/>
        </authorList>
    </citation>
    <scope>NUCLEOTIDE SEQUENCE [LARGE SCALE GENOMIC DNA]</scope>
    <source>
        <strain evidence="2">BH-2024</strain>
    </source>
</reference>
<proteinExistence type="predicted"/>
<organism evidence="2 3">
    <name type="scientific">Heterodera trifolii</name>
    <dbReference type="NCBI Taxonomy" id="157864"/>
    <lineage>
        <taxon>Eukaryota</taxon>
        <taxon>Metazoa</taxon>
        <taxon>Ecdysozoa</taxon>
        <taxon>Nematoda</taxon>
        <taxon>Chromadorea</taxon>
        <taxon>Rhabditida</taxon>
        <taxon>Tylenchina</taxon>
        <taxon>Tylenchomorpha</taxon>
        <taxon>Tylenchoidea</taxon>
        <taxon>Heteroderidae</taxon>
        <taxon>Heteroderinae</taxon>
        <taxon>Heterodera</taxon>
    </lineage>
</organism>
<dbReference type="AlphaFoldDB" id="A0ABD2JLA6"/>
<keyword evidence="3" id="KW-1185">Reference proteome</keyword>
<evidence type="ECO:0000313" key="3">
    <source>
        <dbReference type="Proteomes" id="UP001620626"/>
    </source>
</evidence>
<name>A0ABD2JLA6_9BILA</name>
<evidence type="ECO:0000256" key="1">
    <source>
        <dbReference type="SAM" id="MobiDB-lite"/>
    </source>
</evidence>